<dbReference type="InterPro" id="IPR000653">
    <property type="entry name" value="DegT/StrS_aminotransferase"/>
</dbReference>
<dbReference type="RefSeq" id="WP_132292679.1">
    <property type="nucleotide sequence ID" value="NZ_SKBM01000019.1"/>
</dbReference>
<evidence type="ECO:0000313" key="4">
    <source>
        <dbReference type="Proteomes" id="UP000295023"/>
    </source>
</evidence>
<dbReference type="InterPro" id="IPR015422">
    <property type="entry name" value="PyrdxlP-dep_Trfase_small"/>
</dbReference>
<evidence type="ECO:0000313" key="3">
    <source>
        <dbReference type="EMBL" id="TCZ57275.1"/>
    </source>
</evidence>
<dbReference type="SUPFAM" id="SSF54631">
    <property type="entry name" value="CBS-domain pair"/>
    <property type="match status" value="1"/>
</dbReference>
<dbReference type="InterPro" id="IPR015421">
    <property type="entry name" value="PyrdxlP-dep_Trfase_major"/>
</dbReference>
<gene>
    <name evidence="3" type="ORF">EXY23_18235</name>
</gene>
<dbReference type="EMBL" id="SKBM01000019">
    <property type="protein sequence ID" value="TCZ57275.1"/>
    <property type="molecule type" value="Genomic_DNA"/>
</dbReference>
<evidence type="ECO:0000256" key="1">
    <source>
        <dbReference type="ARBA" id="ARBA00037999"/>
    </source>
</evidence>
<accession>A0A4R4DA31</accession>
<reference evidence="3 4" key="1">
    <citation type="submission" date="2019-03" db="EMBL/GenBank/DDBJ databases">
        <title>Paracraurococcus aquatilis NE82 genome sequence.</title>
        <authorList>
            <person name="Zhao Y."/>
            <person name="Du Z."/>
        </authorList>
    </citation>
    <scope>NUCLEOTIDE SEQUENCE [LARGE SCALE GENOMIC DNA]</scope>
    <source>
        <strain evidence="3 4">NE82</strain>
    </source>
</reference>
<keyword evidence="3" id="KW-0808">Transferase</keyword>
<dbReference type="InterPro" id="IPR046342">
    <property type="entry name" value="CBS_dom_sf"/>
</dbReference>
<evidence type="ECO:0000256" key="2">
    <source>
        <dbReference type="RuleBase" id="RU004508"/>
    </source>
</evidence>
<dbReference type="PANTHER" id="PTHR30244:SF34">
    <property type="entry name" value="DTDP-4-AMINO-4,6-DIDEOXYGALACTOSE TRANSAMINASE"/>
    <property type="match status" value="1"/>
</dbReference>
<keyword evidence="2" id="KW-0663">Pyridoxal phosphate</keyword>
<keyword evidence="4" id="KW-1185">Reference proteome</keyword>
<comment type="similarity">
    <text evidence="1 2">Belongs to the DegT/DnrJ/EryC1 family.</text>
</comment>
<dbReference type="InterPro" id="IPR015424">
    <property type="entry name" value="PyrdxlP-dep_Trfase"/>
</dbReference>
<dbReference type="Gene3D" id="3.90.1150.10">
    <property type="entry name" value="Aspartate Aminotransferase, domain 1"/>
    <property type="match status" value="1"/>
</dbReference>
<dbReference type="Proteomes" id="UP000295023">
    <property type="component" value="Unassembled WGS sequence"/>
</dbReference>
<comment type="caution">
    <text evidence="3">The sequence shown here is derived from an EMBL/GenBank/DDBJ whole genome shotgun (WGS) entry which is preliminary data.</text>
</comment>
<dbReference type="PANTHER" id="PTHR30244">
    <property type="entry name" value="TRANSAMINASE"/>
    <property type="match status" value="1"/>
</dbReference>
<dbReference type="Pfam" id="PF01041">
    <property type="entry name" value="DegT_DnrJ_EryC1"/>
    <property type="match status" value="1"/>
</dbReference>
<name>A0A4R4DA31_9PROT</name>
<organism evidence="3 4">
    <name type="scientific">Roseicella aquatilis</name>
    <dbReference type="NCBI Taxonomy" id="2527868"/>
    <lineage>
        <taxon>Bacteria</taxon>
        <taxon>Pseudomonadati</taxon>
        <taxon>Pseudomonadota</taxon>
        <taxon>Alphaproteobacteria</taxon>
        <taxon>Acetobacterales</taxon>
        <taxon>Roseomonadaceae</taxon>
        <taxon>Roseicella</taxon>
    </lineage>
</organism>
<dbReference type="Gene3D" id="3.40.640.10">
    <property type="entry name" value="Type I PLP-dependent aspartate aminotransferase-like (Major domain)"/>
    <property type="match status" value="1"/>
</dbReference>
<dbReference type="GO" id="GO:0030170">
    <property type="term" value="F:pyridoxal phosphate binding"/>
    <property type="evidence" value="ECO:0007669"/>
    <property type="project" value="TreeGrafter"/>
</dbReference>
<keyword evidence="3" id="KW-0032">Aminotransferase</keyword>
<dbReference type="AlphaFoldDB" id="A0A4R4DA31"/>
<dbReference type="SUPFAM" id="SSF53383">
    <property type="entry name" value="PLP-dependent transferases"/>
    <property type="match status" value="1"/>
</dbReference>
<dbReference type="OrthoDB" id="9768668at2"/>
<dbReference type="CDD" id="cd00616">
    <property type="entry name" value="AHBA_syn"/>
    <property type="match status" value="1"/>
</dbReference>
<dbReference type="GO" id="GO:0000271">
    <property type="term" value="P:polysaccharide biosynthetic process"/>
    <property type="evidence" value="ECO:0007669"/>
    <property type="project" value="TreeGrafter"/>
</dbReference>
<sequence>MLDLMEAPGSALEPATAFVAPESANLWTGIELALDNGHGVVFVTDAQGQLLGQVTLDAMRAAIRKGAHLGDNRLADLVQVASHNVVSPVLGADGRVVGIRRRPEAAGLPVAEPDLSHAELRGLLDAFLSTWISSAGDHLRSFEQRFAARSGMAHGVATSNGTVSLHLAMAALGIGPGDEVIVPDLTFAACANTVMHLGARPVLVDIDPDTWCLSVDAMAKVLTPRTRAIMVVHLFGRPAPMTEISAFARAHGLFVIEDCAEAHGARYDGRPIGSFSDIASYSFFANKIITTGEGGICLTNNPDLAVRLRMLRDHGMRPERKYWFEEAGFNYRMTNLQAAIGCAQLDRMDGFLAQREAVDARYAAAFAGIPGLRRMPPMSDRCEPVVWFSSVLVPRGKRQPLIETARQRGIDLRPFVNSLSLMPAYRHYARNCPVSAEVSATGLHLPTTPKVDDRLAGVIADVFRDVLAADAAGSGA</sequence>
<dbReference type="GO" id="GO:0008483">
    <property type="term" value="F:transaminase activity"/>
    <property type="evidence" value="ECO:0007669"/>
    <property type="project" value="UniProtKB-KW"/>
</dbReference>
<proteinExistence type="inferred from homology"/>
<protein>
    <submittedName>
        <fullName evidence="3">Aminotransferase class I/II-fold pyridoxal phosphate-dependent enzyme</fullName>
    </submittedName>
</protein>